<keyword evidence="1" id="KW-0815">Transposition</keyword>
<evidence type="ECO:0008006" key="6">
    <source>
        <dbReference type="Google" id="ProtNLM"/>
    </source>
</evidence>
<dbReference type="GO" id="GO:0003677">
    <property type="term" value="F:DNA binding"/>
    <property type="evidence" value="ECO:0007669"/>
    <property type="project" value="UniProtKB-KW"/>
</dbReference>
<proteinExistence type="predicted"/>
<keyword evidence="2" id="KW-0238">DNA-binding</keyword>
<sequence>MQRICPELCFPTVSENKRNGIENAKYACKKLYGQQVFDKEVSLEDVVCPFLFNACGIEGFWKVTRGKCCHNHVRQVGFSSRPVAEGTIPRPLKDMRNNTQNLLEIRRLIEVEMLPMYEGKTERMTGVVISDFVIGRGFKLSASAISLIKLTMEAANATERLTSYQKLELLELNGGENPRNARESLGELECFTALCDRQKGLLAAVAEVFTRAGHRFCLRHIKSNINSKGITLTGKERGLINDMARNDCENDYKLYEKKLANIFKVSTKSTALNLDIKKFSSYPPMMKLPRILPNRQTIGLEMIAEALNHSKLLLCISENSLAAHWLTKTPGTDLVPLLASERKKLVVASDMCKTTSCMDGAYNVMFLGKVKIPGHIHPWRLVDLSARECTCGNWQDRAWNLFTTRNECPFTI</sequence>
<dbReference type="PANTHER" id="PTHR31973:SF187">
    <property type="entry name" value="MUTATOR TRANSPOSASE MUDRA PROTEIN"/>
    <property type="match status" value="1"/>
</dbReference>
<comment type="caution">
    <text evidence="4">The sequence shown here is derived from an EMBL/GenBank/DDBJ whole genome shotgun (WGS) entry which is preliminary data.</text>
</comment>
<dbReference type="AlphaFoldDB" id="A0A225VZL9"/>
<dbReference type="InterPro" id="IPR001207">
    <property type="entry name" value="Transposase_mutator"/>
</dbReference>
<accession>A0A225VZL9</accession>
<dbReference type="PANTHER" id="PTHR31973">
    <property type="entry name" value="POLYPROTEIN, PUTATIVE-RELATED"/>
    <property type="match status" value="1"/>
</dbReference>
<organism evidence="4 5">
    <name type="scientific">Phytophthora megakarya</name>
    <dbReference type="NCBI Taxonomy" id="4795"/>
    <lineage>
        <taxon>Eukaryota</taxon>
        <taxon>Sar</taxon>
        <taxon>Stramenopiles</taxon>
        <taxon>Oomycota</taxon>
        <taxon>Peronosporomycetes</taxon>
        <taxon>Peronosporales</taxon>
        <taxon>Peronosporaceae</taxon>
        <taxon>Phytophthora</taxon>
    </lineage>
</organism>
<reference evidence="5" key="1">
    <citation type="submission" date="2017-03" db="EMBL/GenBank/DDBJ databases">
        <title>Phytopthora megakarya and P. palmivora, two closely related causual agents of cacao black pod achieved similar genome size and gene model numbers by different mechanisms.</title>
        <authorList>
            <person name="Ali S."/>
            <person name="Shao J."/>
            <person name="Larry D.J."/>
            <person name="Kronmiller B."/>
            <person name="Shen D."/>
            <person name="Strem M.D."/>
            <person name="Melnick R.L."/>
            <person name="Guiltinan M.J."/>
            <person name="Tyler B.M."/>
            <person name="Meinhardt L.W."/>
            <person name="Bailey B.A."/>
        </authorList>
    </citation>
    <scope>NUCLEOTIDE SEQUENCE [LARGE SCALE GENOMIC DNA]</scope>
    <source>
        <strain evidence="5">zdho120</strain>
    </source>
</reference>
<dbReference type="OrthoDB" id="128916at2759"/>
<evidence type="ECO:0000313" key="4">
    <source>
        <dbReference type="EMBL" id="OWZ10247.1"/>
    </source>
</evidence>
<evidence type="ECO:0000256" key="2">
    <source>
        <dbReference type="ARBA" id="ARBA00023125"/>
    </source>
</evidence>
<evidence type="ECO:0000313" key="5">
    <source>
        <dbReference type="Proteomes" id="UP000198211"/>
    </source>
</evidence>
<dbReference type="GO" id="GO:0004803">
    <property type="term" value="F:transposase activity"/>
    <property type="evidence" value="ECO:0007669"/>
    <property type="project" value="InterPro"/>
</dbReference>
<name>A0A225VZL9_9STRA</name>
<gene>
    <name evidence="4" type="ORF">PHMEG_00016928</name>
</gene>
<keyword evidence="3" id="KW-0233">DNA recombination</keyword>
<keyword evidence="5" id="KW-1185">Reference proteome</keyword>
<dbReference type="EMBL" id="NBNE01002508">
    <property type="protein sequence ID" value="OWZ10247.1"/>
    <property type="molecule type" value="Genomic_DNA"/>
</dbReference>
<dbReference type="GO" id="GO:0006313">
    <property type="term" value="P:DNA transposition"/>
    <property type="evidence" value="ECO:0007669"/>
    <property type="project" value="InterPro"/>
</dbReference>
<dbReference type="PROSITE" id="PS01007">
    <property type="entry name" value="TRANSPOSASE_MUTATOR"/>
    <property type="match status" value="1"/>
</dbReference>
<evidence type="ECO:0000256" key="1">
    <source>
        <dbReference type="ARBA" id="ARBA00022578"/>
    </source>
</evidence>
<dbReference type="STRING" id="4795.A0A225VZL9"/>
<evidence type="ECO:0000256" key="3">
    <source>
        <dbReference type="ARBA" id="ARBA00023172"/>
    </source>
</evidence>
<protein>
    <recommendedName>
        <fullName evidence="6">MULE transposase domain-containing protein</fullName>
    </recommendedName>
</protein>
<dbReference type="Proteomes" id="UP000198211">
    <property type="component" value="Unassembled WGS sequence"/>
</dbReference>